<accession>A0ABT8I410</accession>
<evidence type="ECO:0000313" key="4">
    <source>
        <dbReference type="EMBL" id="MDN4527734.1"/>
    </source>
</evidence>
<dbReference type="InterPro" id="IPR025948">
    <property type="entry name" value="HTH-like_dom"/>
</dbReference>
<proteinExistence type="predicted"/>
<dbReference type="Pfam" id="PF13333">
    <property type="entry name" value="rve_2"/>
    <property type="match status" value="1"/>
</dbReference>
<feature type="compositionally biased region" description="Basic and acidic residues" evidence="2">
    <location>
        <begin position="82"/>
        <end position="92"/>
    </location>
</feature>
<feature type="region of interest" description="Disordered" evidence="2">
    <location>
        <begin position="82"/>
        <end position="107"/>
    </location>
</feature>
<dbReference type="RefSeq" id="WP_301168715.1">
    <property type="nucleotide sequence ID" value="NZ_JAUHTR010000035.1"/>
</dbReference>
<evidence type="ECO:0000256" key="2">
    <source>
        <dbReference type="SAM" id="MobiDB-lite"/>
    </source>
</evidence>
<dbReference type="InterPro" id="IPR012337">
    <property type="entry name" value="RNaseH-like_sf"/>
</dbReference>
<dbReference type="SUPFAM" id="SSF53098">
    <property type="entry name" value="Ribonuclease H-like"/>
    <property type="match status" value="1"/>
</dbReference>
<feature type="non-terminal residue" evidence="4">
    <location>
        <position position="438"/>
    </location>
</feature>
<dbReference type="EMBL" id="JAUHTR010000035">
    <property type="protein sequence ID" value="MDN4527734.1"/>
    <property type="molecule type" value="Genomic_DNA"/>
</dbReference>
<dbReference type="PANTHER" id="PTHR46889:SF5">
    <property type="entry name" value="INTEGRASE PROTEIN"/>
    <property type="match status" value="1"/>
</dbReference>
<dbReference type="InterPro" id="IPR001584">
    <property type="entry name" value="Integrase_cat-core"/>
</dbReference>
<comment type="function">
    <text evidence="1">Involved in the transposition of the insertion sequence.</text>
</comment>
<evidence type="ECO:0000313" key="5">
    <source>
        <dbReference type="Proteomes" id="UP001172721"/>
    </source>
</evidence>
<sequence length="438" mass="51116">MSKIIFTDFQQKQLEKNPNVKHVSERSIAYLSEFKLKAVKENIAGKGPKDIFIEHGFDLQMIGPDKPNQCLKRWRKTFEKHGETGLETDLRGKGSTGRPSSKEQTVEDQLKKAEARIAFLEMENGVLKKARGTRKAGEEKIARSDKFGLIEAALRNHQMKGMVSYLCCLAGVKRKSYYAWLKAENKRIEKEYQDEQDVQLIRQIHQKSKGKAGGQFIKMALDQEYGVNMNLKKIYRLMNKYNIHSNKRRANPYRKMAKATQEHRTCAHVLDRKFVQDEPERVLLTDITYLYLKNGTPAYLSCVKDGATRKILAYYLSSSLKMEIVYKTLNRLQEALDGNIHPEAILHSDQGMHYTHPEFRNRVKKLGFIQSMSRKGNCWDNAPMESFFGHMKDEIDASTCTSLEELRRMIEDYIEYYNTLRYQWTLKRMTPEQYRDHL</sequence>
<keyword evidence="5" id="KW-1185">Reference proteome</keyword>
<evidence type="ECO:0000259" key="3">
    <source>
        <dbReference type="PROSITE" id="PS50994"/>
    </source>
</evidence>
<feature type="domain" description="Integrase catalytic" evidence="3">
    <location>
        <begin position="275"/>
        <end position="438"/>
    </location>
</feature>
<organism evidence="4 5">
    <name type="scientific">Fictibacillus fluitans</name>
    <dbReference type="NCBI Taxonomy" id="3058422"/>
    <lineage>
        <taxon>Bacteria</taxon>
        <taxon>Bacillati</taxon>
        <taxon>Bacillota</taxon>
        <taxon>Bacilli</taxon>
        <taxon>Bacillales</taxon>
        <taxon>Fictibacillaceae</taxon>
        <taxon>Fictibacillus</taxon>
    </lineage>
</organism>
<dbReference type="InterPro" id="IPR036397">
    <property type="entry name" value="RNaseH_sf"/>
</dbReference>
<evidence type="ECO:0000256" key="1">
    <source>
        <dbReference type="ARBA" id="ARBA00002286"/>
    </source>
</evidence>
<gene>
    <name evidence="4" type="ORF">QYB97_25050</name>
</gene>
<dbReference type="Pfam" id="PF13276">
    <property type="entry name" value="HTH_21"/>
    <property type="match status" value="1"/>
</dbReference>
<dbReference type="NCBIfam" id="NF033516">
    <property type="entry name" value="transpos_IS3"/>
    <property type="match status" value="1"/>
</dbReference>
<dbReference type="SUPFAM" id="SSF46689">
    <property type="entry name" value="Homeodomain-like"/>
    <property type="match status" value="1"/>
</dbReference>
<dbReference type="Proteomes" id="UP001172721">
    <property type="component" value="Unassembled WGS sequence"/>
</dbReference>
<dbReference type="InterPro" id="IPR048020">
    <property type="entry name" value="Transpos_IS3"/>
</dbReference>
<protein>
    <submittedName>
        <fullName evidence="4">IS3 family transposase</fullName>
    </submittedName>
</protein>
<dbReference type="Pfam" id="PF00665">
    <property type="entry name" value="rve"/>
    <property type="match status" value="1"/>
</dbReference>
<dbReference type="InterPro" id="IPR009057">
    <property type="entry name" value="Homeodomain-like_sf"/>
</dbReference>
<comment type="caution">
    <text evidence="4">The sequence shown here is derived from an EMBL/GenBank/DDBJ whole genome shotgun (WGS) entry which is preliminary data.</text>
</comment>
<dbReference type="Gene3D" id="3.30.420.10">
    <property type="entry name" value="Ribonuclease H-like superfamily/Ribonuclease H"/>
    <property type="match status" value="1"/>
</dbReference>
<dbReference type="PROSITE" id="PS50994">
    <property type="entry name" value="INTEGRASE"/>
    <property type="match status" value="1"/>
</dbReference>
<reference evidence="4" key="1">
    <citation type="submission" date="2023-07" db="EMBL/GenBank/DDBJ databases">
        <title>Fictibacillus sp. isolated from freshwater pond.</title>
        <authorList>
            <person name="Kirdat K."/>
            <person name="Bhat A."/>
            <person name="Mourya A."/>
            <person name="Yadav A."/>
        </authorList>
    </citation>
    <scope>NUCLEOTIDE SEQUENCE</scope>
    <source>
        <strain evidence="4">NE201</strain>
    </source>
</reference>
<dbReference type="PANTHER" id="PTHR46889">
    <property type="entry name" value="TRANSPOSASE INSF FOR INSERTION SEQUENCE IS3B-RELATED"/>
    <property type="match status" value="1"/>
</dbReference>
<dbReference type="InterPro" id="IPR050900">
    <property type="entry name" value="Transposase_IS3/IS150/IS904"/>
</dbReference>
<name>A0ABT8I410_9BACL</name>